<organism evidence="2 3">
    <name type="scientific">Lachancea lanzarotensis</name>
    <dbReference type="NCBI Taxonomy" id="1245769"/>
    <lineage>
        <taxon>Eukaryota</taxon>
        <taxon>Fungi</taxon>
        <taxon>Dikarya</taxon>
        <taxon>Ascomycota</taxon>
        <taxon>Saccharomycotina</taxon>
        <taxon>Saccharomycetes</taxon>
        <taxon>Saccharomycetales</taxon>
        <taxon>Saccharomycetaceae</taxon>
        <taxon>Lachancea</taxon>
    </lineage>
</organism>
<gene>
    <name evidence="2" type="ORF">LALA0_S06e00628g</name>
</gene>
<keyword evidence="1" id="KW-0472">Membrane</keyword>
<dbReference type="InterPro" id="IPR001142">
    <property type="entry name" value="DUP/COS"/>
</dbReference>
<feature type="transmembrane region" description="Helical" evidence="1">
    <location>
        <begin position="70"/>
        <end position="89"/>
    </location>
</feature>
<feature type="transmembrane region" description="Helical" evidence="1">
    <location>
        <begin position="242"/>
        <end position="263"/>
    </location>
</feature>
<dbReference type="AlphaFoldDB" id="A0A0C7MRU9"/>
<keyword evidence="1" id="KW-0812">Transmembrane</keyword>
<accession>A0A0C7MRU9</accession>
<evidence type="ECO:0000313" key="3">
    <source>
        <dbReference type="Proteomes" id="UP000054304"/>
    </source>
</evidence>
<dbReference type="RefSeq" id="XP_022628878.1">
    <property type="nucleotide sequence ID" value="XM_022771701.1"/>
</dbReference>
<dbReference type="OrthoDB" id="4036472at2759"/>
<name>A0A0C7MRU9_9SACH</name>
<keyword evidence="3" id="KW-1185">Reference proteome</keyword>
<keyword evidence="1" id="KW-1133">Transmembrane helix</keyword>
<evidence type="ECO:0000256" key="1">
    <source>
        <dbReference type="SAM" id="Phobius"/>
    </source>
</evidence>
<dbReference type="EMBL" id="LN736365">
    <property type="protein sequence ID" value="CEP62654.1"/>
    <property type="molecule type" value="Genomic_DNA"/>
</dbReference>
<dbReference type="GeneID" id="34686124"/>
<evidence type="ECO:0000313" key="2">
    <source>
        <dbReference type="EMBL" id="CEP62654.1"/>
    </source>
</evidence>
<proteinExistence type="predicted"/>
<feature type="transmembrane region" description="Helical" evidence="1">
    <location>
        <begin position="38"/>
        <end position="58"/>
    </location>
</feature>
<dbReference type="Pfam" id="PF00674">
    <property type="entry name" value="DUP"/>
    <property type="match status" value="2"/>
</dbReference>
<dbReference type="HOGENOM" id="CLU_053558_0_0_1"/>
<sequence>MVLDSTFRKRELGYSQLPVELFSSKFSWRLHDIAKARYFYVWLFSLAIFPMVAAILVLKTNTWSSMVTRYIVIFSGELAFGSLPLACQVKKLKSISKLRSLLVKEVVRLGPDLNYDDWNLIAQHANEYLLQEGFWHSEHCIYDGAECLSYFRAQVYLPSINNPSENHDELLATELYEKSYEDYWNSQECVKFTTVQETNQTLPKDTYHFSLVYDLILGAKEALAFLPLVMLFFLLLVSKINLTMLVTYSVLWYLQLLASFCFLTRMSRKHVIFTPMNVMRLLKLELQLEPGESAREWDEVAKKMNTYLKDEGVFQGKRVFFDGKECHAKFQSLLAATLPEDDTKKSLYPELVCFASEFRTA</sequence>
<reference evidence="2 3" key="1">
    <citation type="submission" date="2014-12" db="EMBL/GenBank/DDBJ databases">
        <authorList>
            <person name="Neuveglise Cecile"/>
        </authorList>
    </citation>
    <scope>NUCLEOTIDE SEQUENCE [LARGE SCALE GENOMIC DNA]</scope>
    <source>
        <strain evidence="2 3">CBS 12615</strain>
    </source>
</reference>
<feature type="transmembrane region" description="Helical" evidence="1">
    <location>
        <begin position="211"/>
        <end position="236"/>
    </location>
</feature>
<protein>
    <submittedName>
        <fullName evidence="2">LALA0S06e00628g1_1</fullName>
    </submittedName>
</protein>
<dbReference type="Proteomes" id="UP000054304">
    <property type="component" value="Unassembled WGS sequence"/>
</dbReference>